<feature type="non-terminal residue" evidence="4">
    <location>
        <position position="219"/>
    </location>
</feature>
<reference evidence="4 5" key="1">
    <citation type="journal article" date="2018" name="Gigascience">
        <title>Genomes of trombidid mites reveal novel predicted allergens and laterally-transferred genes associated with secondary metabolism.</title>
        <authorList>
            <person name="Dong X."/>
            <person name="Chaisiri K."/>
            <person name="Xia D."/>
            <person name="Armstrong S.D."/>
            <person name="Fang Y."/>
            <person name="Donnelly M.J."/>
            <person name="Kadowaki T."/>
            <person name="McGarry J.W."/>
            <person name="Darby A.C."/>
            <person name="Makepeace B.L."/>
        </authorList>
    </citation>
    <scope>NUCLEOTIDE SEQUENCE [LARGE SCALE GENOMIC DNA]</scope>
    <source>
        <strain evidence="4">UoL-UT</strain>
    </source>
</reference>
<dbReference type="InterPro" id="IPR001680">
    <property type="entry name" value="WD40_rpt"/>
</dbReference>
<organism evidence="4 5">
    <name type="scientific">Leptotrombidium deliense</name>
    <dbReference type="NCBI Taxonomy" id="299467"/>
    <lineage>
        <taxon>Eukaryota</taxon>
        <taxon>Metazoa</taxon>
        <taxon>Ecdysozoa</taxon>
        <taxon>Arthropoda</taxon>
        <taxon>Chelicerata</taxon>
        <taxon>Arachnida</taxon>
        <taxon>Acari</taxon>
        <taxon>Acariformes</taxon>
        <taxon>Trombidiformes</taxon>
        <taxon>Prostigmata</taxon>
        <taxon>Anystina</taxon>
        <taxon>Parasitengona</taxon>
        <taxon>Trombiculoidea</taxon>
        <taxon>Trombiculidae</taxon>
        <taxon>Leptotrombidium</taxon>
    </lineage>
</organism>
<feature type="repeat" description="WD" evidence="3">
    <location>
        <begin position="1"/>
        <end position="36"/>
    </location>
</feature>
<dbReference type="PROSITE" id="PS50082">
    <property type="entry name" value="WD_REPEATS_2"/>
    <property type="match status" value="1"/>
</dbReference>
<evidence type="ECO:0000256" key="3">
    <source>
        <dbReference type="PROSITE-ProRule" id="PRU00221"/>
    </source>
</evidence>
<gene>
    <name evidence="4" type="ORF">B4U80_12026</name>
</gene>
<protein>
    <submittedName>
        <fullName evidence="4">NACHT domain-and WD repeat-containing protein 1-like protein</fullName>
    </submittedName>
</protein>
<name>A0A443RZS0_9ACAR</name>
<sequence>MVTCLSVNSGDDIFASGSTDGSVIVWSLEDFMVLNQMFLTKPVIHMDISMDSTFIMLSCDDNTVNIRALTTGSDVHCLKGHPSNSVITCVKFAEDSCRAILGTGDGKLFIYDVHSAKLIQTLSGHQDMITAIITQKDDRFLITCGGNKCIVWNFYARKSMEASIFTADLVNTEKAQLTPPPIQAATRQSMYTRPPSKKMKKVEYHKEPITCLDLSRDGN</sequence>
<evidence type="ECO:0000313" key="5">
    <source>
        <dbReference type="Proteomes" id="UP000288716"/>
    </source>
</evidence>
<dbReference type="PROSITE" id="PS50294">
    <property type="entry name" value="WD_REPEATS_REGION"/>
    <property type="match status" value="1"/>
</dbReference>
<dbReference type="EMBL" id="NCKV01015824">
    <property type="protein sequence ID" value="RWS20723.1"/>
    <property type="molecule type" value="Genomic_DNA"/>
</dbReference>
<dbReference type="STRING" id="299467.A0A443RZS0"/>
<keyword evidence="5" id="KW-1185">Reference proteome</keyword>
<dbReference type="InterPro" id="IPR036322">
    <property type="entry name" value="WD40_repeat_dom_sf"/>
</dbReference>
<dbReference type="VEuPathDB" id="VectorBase:LDEU011317"/>
<dbReference type="GO" id="GO:1990234">
    <property type="term" value="C:transferase complex"/>
    <property type="evidence" value="ECO:0007669"/>
    <property type="project" value="UniProtKB-ARBA"/>
</dbReference>
<dbReference type="PANTHER" id="PTHR22847:SF637">
    <property type="entry name" value="WD REPEAT DOMAIN 5B"/>
    <property type="match status" value="1"/>
</dbReference>
<dbReference type="AlphaFoldDB" id="A0A443RZS0"/>
<evidence type="ECO:0000256" key="1">
    <source>
        <dbReference type="ARBA" id="ARBA00022574"/>
    </source>
</evidence>
<accession>A0A443RZS0</accession>
<dbReference type="SMART" id="SM00320">
    <property type="entry name" value="WD40"/>
    <property type="match status" value="3"/>
</dbReference>
<evidence type="ECO:0000313" key="4">
    <source>
        <dbReference type="EMBL" id="RWS20723.1"/>
    </source>
</evidence>
<dbReference type="OrthoDB" id="9990676at2759"/>
<comment type="caution">
    <text evidence="4">The sequence shown here is derived from an EMBL/GenBank/DDBJ whole genome shotgun (WGS) entry which is preliminary data.</text>
</comment>
<keyword evidence="2" id="KW-0677">Repeat</keyword>
<dbReference type="PANTHER" id="PTHR22847">
    <property type="entry name" value="WD40 REPEAT PROTEIN"/>
    <property type="match status" value="1"/>
</dbReference>
<keyword evidence="1 3" id="KW-0853">WD repeat</keyword>
<dbReference type="InterPro" id="IPR015943">
    <property type="entry name" value="WD40/YVTN_repeat-like_dom_sf"/>
</dbReference>
<dbReference type="Pfam" id="PF00400">
    <property type="entry name" value="WD40"/>
    <property type="match status" value="3"/>
</dbReference>
<dbReference type="Gene3D" id="2.130.10.10">
    <property type="entry name" value="YVTN repeat-like/Quinoprotein amine dehydrogenase"/>
    <property type="match status" value="1"/>
</dbReference>
<proteinExistence type="predicted"/>
<dbReference type="SUPFAM" id="SSF50978">
    <property type="entry name" value="WD40 repeat-like"/>
    <property type="match status" value="1"/>
</dbReference>
<evidence type="ECO:0000256" key="2">
    <source>
        <dbReference type="ARBA" id="ARBA00022737"/>
    </source>
</evidence>
<dbReference type="Proteomes" id="UP000288716">
    <property type="component" value="Unassembled WGS sequence"/>
</dbReference>